<keyword evidence="9" id="KW-1185">Reference proteome</keyword>
<keyword evidence="3 6" id="KW-1133">Transmembrane helix</keyword>
<dbReference type="InterPro" id="IPR007829">
    <property type="entry name" value="TM2"/>
</dbReference>
<dbReference type="GeneID" id="303173122"/>
<accession>A0A1R4G0D0</accession>
<dbReference type="PANTHER" id="PTHR21016">
    <property type="entry name" value="BETA-AMYLOID BINDING PROTEIN-RELATED"/>
    <property type="match status" value="1"/>
</dbReference>
<feature type="region of interest" description="Disordered" evidence="5">
    <location>
        <begin position="1"/>
        <end position="24"/>
    </location>
</feature>
<feature type="transmembrane region" description="Helical" evidence="6">
    <location>
        <begin position="65"/>
        <end position="84"/>
    </location>
</feature>
<comment type="subcellular location">
    <subcellularLocation>
        <location evidence="1">Membrane</location>
        <topology evidence="1">Multi-pass membrane protein</topology>
    </subcellularLocation>
</comment>
<dbReference type="InterPro" id="IPR050932">
    <property type="entry name" value="TM2D1-3-like"/>
</dbReference>
<evidence type="ECO:0000256" key="3">
    <source>
        <dbReference type="ARBA" id="ARBA00022989"/>
    </source>
</evidence>
<proteinExistence type="predicted"/>
<name>A0A1R4G0D0_9MICO</name>
<feature type="domain" description="TM2" evidence="7">
    <location>
        <begin position="62"/>
        <end position="124"/>
    </location>
</feature>
<dbReference type="GO" id="GO:0016020">
    <property type="term" value="C:membrane"/>
    <property type="evidence" value="ECO:0007669"/>
    <property type="project" value="UniProtKB-SubCell"/>
</dbReference>
<evidence type="ECO:0000256" key="2">
    <source>
        <dbReference type="ARBA" id="ARBA00022692"/>
    </source>
</evidence>
<evidence type="ECO:0000256" key="6">
    <source>
        <dbReference type="SAM" id="Phobius"/>
    </source>
</evidence>
<dbReference type="Proteomes" id="UP000195787">
    <property type="component" value="Unassembled WGS sequence"/>
</dbReference>
<evidence type="ECO:0000313" key="9">
    <source>
        <dbReference type="Proteomes" id="UP000195787"/>
    </source>
</evidence>
<evidence type="ECO:0000313" key="8">
    <source>
        <dbReference type="EMBL" id="SJM61608.1"/>
    </source>
</evidence>
<sequence>MSQYPPVQPNEFPEPVDPRQQFQGQQLQPYSAPAPFAHHSAPGPMHQPPYMQPVFIMPPPLKDSAVAYLLAILLGQFGAHNFYLGRPGSAVGQIVLWFGSWATLWLGIGFVGLLAFFIWWIVDLCTIPGVIRAINDQRMREYNARNGHFQQPGYRPY</sequence>
<dbReference type="AlphaFoldDB" id="A0A1R4G0D0"/>
<keyword evidence="2 6" id="KW-0812">Transmembrane</keyword>
<evidence type="ECO:0000256" key="1">
    <source>
        <dbReference type="ARBA" id="ARBA00004141"/>
    </source>
</evidence>
<evidence type="ECO:0000256" key="4">
    <source>
        <dbReference type="ARBA" id="ARBA00023136"/>
    </source>
</evidence>
<organism evidence="8 9">
    <name type="scientific">Agrococcus casei LMG 22410</name>
    <dbReference type="NCBI Taxonomy" id="1255656"/>
    <lineage>
        <taxon>Bacteria</taxon>
        <taxon>Bacillati</taxon>
        <taxon>Actinomycetota</taxon>
        <taxon>Actinomycetes</taxon>
        <taxon>Micrococcales</taxon>
        <taxon>Microbacteriaceae</taxon>
        <taxon>Agrococcus</taxon>
    </lineage>
</organism>
<dbReference type="EMBL" id="FUHU01000035">
    <property type="protein sequence ID" value="SJM61608.1"/>
    <property type="molecule type" value="Genomic_DNA"/>
</dbReference>
<gene>
    <name evidence="8" type="ORF">CZ674_07830</name>
</gene>
<keyword evidence="4 6" id="KW-0472">Membrane</keyword>
<evidence type="ECO:0000259" key="7">
    <source>
        <dbReference type="Pfam" id="PF05154"/>
    </source>
</evidence>
<feature type="transmembrane region" description="Helical" evidence="6">
    <location>
        <begin position="96"/>
        <end position="122"/>
    </location>
</feature>
<reference evidence="8 9" key="1">
    <citation type="submission" date="2017-02" db="EMBL/GenBank/DDBJ databases">
        <authorList>
            <person name="Peterson S.W."/>
        </authorList>
    </citation>
    <scope>NUCLEOTIDE SEQUENCE [LARGE SCALE GENOMIC DNA]</scope>
    <source>
        <strain evidence="8 9">LMG 22410</strain>
    </source>
</reference>
<dbReference type="Pfam" id="PF05154">
    <property type="entry name" value="TM2"/>
    <property type="match status" value="1"/>
</dbReference>
<dbReference type="RefSeq" id="WP_200810063.1">
    <property type="nucleotide sequence ID" value="NZ_FUHU01000035.1"/>
</dbReference>
<dbReference type="PANTHER" id="PTHR21016:SF25">
    <property type="entry name" value="TM2 DOMAIN-CONTAINING PROTEIN DDB_G0277895-RELATED"/>
    <property type="match status" value="1"/>
</dbReference>
<protein>
    <recommendedName>
        <fullName evidence="7">TM2 domain-containing protein</fullName>
    </recommendedName>
</protein>
<evidence type="ECO:0000256" key="5">
    <source>
        <dbReference type="SAM" id="MobiDB-lite"/>
    </source>
</evidence>